<reference evidence="2" key="1">
    <citation type="submission" date="2022-11" db="UniProtKB">
        <authorList>
            <consortium name="WormBaseParasite"/>
        </authorList>
    </citation>
    <scope>IDENTIFICATION</scope>
</reference>
<evidence type="ECO:0000313" key="2">
    <source>
        <dbReference type="WBParaSite" id="Gr19_v10_g10357.t1"/>
    </source>
</evidence>
<dbReference type="GO" id="GO:0006508">
    <property type="term" value="P:proteolysis"/>
    <property type="evidence" value="ECO:0007669"/>
    <property type="project" value="InterPro"/>
</dbReference>
<dbReference type="WBParaSite" id="Gr19_v10_g10357.t1">
    <property type="protein sequence ID" value="Gr19_v10_g10357.t1"/>
    <property type="gene ID" value="Gr19_v10_g10357"/>
</dbReference>
<dbReference type="Proteomes" id="UP000887572">
    <property type="component" value="Unplaced"/>
</dbReference>
<dbReference type="AlphaFoldDB" id="A0A914GQB2"/>
<dbReference type="GO" id="GO:0004222">
    <property type="term" value="F:metalloendopeptidase activity"/>
    <property type="evidence" value="ECO:0007669"/>
    <property type="project" value="InterPro"/>
</dbReference>
<organism evidence="1 2">
    <name type="scientific">Globodera rostochiensis</name>
    <name type="common">Golden nematode worm</name>
    <name type="synonym">Heterodera rostochiensis</name>
    <dbReference type="NCBI Taxonomy" id="31243"/>
    <lineage>
        <taxon>Eukaryota</taxon>
        <taxon>Metazoa</taxon>
        <taxon>Ecdysozoa</taxon>
        <taxon>Nematoda</taxon>
        <taxon>Chromadorea</taxon>
        <taxon>Rhabditida</taxon>
        <taxon>Tylenchina</taxon>
        <taxon>Tylenchomorpha</taxon>
        <taxon>Tylenchoidea</taxon>
        <taxon>Heteroderidae</taxon>
        <taxon>Heteroderinae</taxon>
        <taxon>Globodera</taxon>
    </lineage>
</organism>
<name>A0A914GQB2_GLORO</name>
<dbReference type="GO" id="GO:0004176">
    <property type="term" value="F:ATP-dependent peptidase activity"/>
    <property type="evidence" value="ECO:0007669"/>
    <property type="project" value="InterPro"/>
</dbReference>
<dbReference type="SUPFAM" id="SSF140990">
    <property type="entry name" value="FtsH protease domain-like"/>
    <property type="match status" value="1"/>
</dbReference>
<dbReference type="InterPro" id="IPR037219">
    <property type="entry name" value="Peptidase_M41-like"/>
</dbReference>
<dbReference type="GO" id="GO:0005524">
    <property type="term" value="F:ATP binding"/>
    <property type="evidence" value="ECO:0007669"/>
    <property type="project" value="InterPro"/>
</dbReference>
<dbReference type="Gene3D" id="1.20.58.760">
    <property type="entry name" value="Peptidase M41"/>
    <property type="match status" value="1"/>
</dbReference>
<evidence type="ECO:0000313" key="1">
    <source>
        <dbReference type="Proteomes" id="UP000887572"/>
    </source>
</evidence>
<sequence>MCGNVEIRKFWGTPEYGDHEAGHALAAFFLPKVTIVPRGDDLGHTSISSRGTDASDLDYICMLLAGGASATKFTGSAPGCEYDEEGVHSLAKELLKVQSLRRSQILRLIGPPRSNDTFW</sequence>
<accession>A0A914GQB2</accession>
<keyword evidence="1" id="KW-1185">Reference proteome</keyword>
<protein>
    <submittedName>
        <fullName evidence="2">Uncharacterized protein</fullName>
    </submittedName>
</protein>
<proteinExistence type="predicted"/>